<dbReference type="STRING" id="1182542.W9XJP8"/>
<keyword evidence="2" id="KW-0812">Transmembrane</keyword>
<evidence type="ECO:0000313" key="4">
    <source>
        <dbReference type="Proteomes" id="UP000019478"/>
    </source>
</evidence>
<feature type="compositionally biased region" description="Basic and acidic residues" evidence="1">
    <location>
        <begin position="1"/>
        <end position="15"/>
    </location>
</feature>
<feature type="transmembrane region" description="Helical" evidence="2">
    <location>
        <begin position="229"/>
        <end position="252"/>
    </location>
</feature>
<evidence type="ECO:0000256" key="2">
    <source>
        <dbReference type="SAM" id="Phobius"/>
    </source>
</evidence>
<reference evidence="3 4" key="1">
    <citation type="submission" date="2013-03" db="EMBL/GenBank/DDBJ databases">
        <title>The Genome Sequence of Capronia epimyces CBS 606.96.</title>
        <authorList>
            <consortium name="The Broad Institute Genomics Platform"/>
            <person name="Cuomo C."/>
            <person name="de Hoog S."/>
            <person name="Gorbushina A."/>
            <person name="Walker B."/>
            <person name="Young S.K."/>
            <person name="Zeng Q."/>
            <person name="Gargeya S."/>
            <person name="Fitzgerald M."/>
            <person name="Haas B."/>
            <person name="Abouelleil A."/>
            <person name="Allen A.W."/>
            <person name="Alvarado L."/>
            <person name="Arachchi H.M."/>
            <person name="Berlin A.M."/>
            <person name="Chapman S.B."/>
            <person name="Gainer-Dewar J."/>
            <person name="Goldberg J."/>
            <person name="Griggs A."/>
            <person name="Gujja S."/>
            <person name="Hansen M."/>
            <person name="Howarth C."/>
            <person name="Imamovic A."/>
            <person name="Ireland A."/>
            <person name="Larimer J."/>
            <person name="McCowan C."/>
            <person name="Murphy C."/>
            <person name="Pearson M."/>
            <person name="Poon T.W."/>
            <person name="Priest M."/>
            <person name="Roberts A."/>
            <person name="Saif S."/>
            <person name="Shea T."/>
            <person name="Sisk P."/>
            <person name="Sykes S."/>
            <person name="Wortman J."/>
            <person name="Nusbaum C."/>
            <person name="Birren B."/>
        </authorList>
    </citation>
    <scope>NUCLEOTIDE SEQUENCE [LARGE SCALE GENOMIC DNA]</scope>
    <source>
        <strain evidence="3 4">CBS 606.96</strain>
    </source>
</reference>
<accession>W9XJP8</accession>
<dbReference type="eggNOG" id="ENOG502S05V">
    <property type="taxonomic scope" value="Eukaryota"/>
</dbReference>
<gene>
    <name evidence="3" type="ORF">A1O3_07026</name>
</gene>
<feature type="region of interest" description="Disordered" evidence="1">
    <location>
        <begin position="1"/>
        <end position="39"/>
    </location>
</feature>
<proteinExistence type="predicted"/>
<sequence>MFGRNRDLSKERRESQQAMSPISIGSGGGEDRSNYDKNPIVQTNTYVATMNTNAASSSSIRLEAINQSNAPNGRDPSLPSKPPLTRLPSVRTKYMEMLLHLDDISSTYNLLASLFTWVILAGFLVVPGTFTTFKRTQAFQDLNDDDSNEVAHTIVHTVANIGLLWLSGAFCVLGGLGCLWLWFRWRQNYIWLINRIFLPVTLNSVAGLITTLVNVYTAQKGIWSVTAKITAIVTGSCVGGAGFFFAIYHFWALRRVREAHERDMRLDDQVDEALADKPRGRANKSPAAPGSVV</sequence>
<keyword evidence="4" id="KW-1185">Reference proteome</keyword>
<evidence type="ECO:0000256" key="1">
    <source>
        <dbReference type="SAM" id="MobiDB-lite"/>
    </source>
</evidence>
<dbReference type="EMBL" id="AMGY01000006">
    <property type="protein sequence ID" value="EXJ80742.1"/>
    <property type="molecule type" value="Genomic_DNA"/>
</dbReference>
<protein>
    <submittedName>
        <fullName evidence="3">Uncharacterized protein</fullName>
    </submittedName>
</protein>
<dbReference type="GeneID" id="19171130"/>
<dbReference type="OrthoDB" id="3254104at2759"/>
<keyword evidence="2" id="KW-1133">Transmembrane helix</keyword>
<name>W9XJP8_9EURO</name>
<feature type="transmembrane region" description="Helical" evidence="2">
    <location>
        <begin position="195"/>
        <end position="217"/>
    </location>
</feature>
<keyword evidence="2" id="KW-0472">Membrane</keyword>
<dbReference type="AlphaFoldDB" id="W9XJP8"/>
<dbReference type="RefSeq" id="XP_007735330.1">
    <property type="nucleotide sequence ID" value="XM_007737140.1"/>
</dbReference>
<feature type="transmembrane region" description="Helical" evidence="2">
    <location>
        <begin position="163"/>
        <end position="183"/>
    </location>
</feature>
<organism evidence="3 4">
    <name type="scientific">Capronia epimyces CBS 606.96</name>
    <dbReference type="NCBI Taxonomy" id="1182542"/>
    <lineage>
        <taxon>Eukaryota</taxon>
        <taxon>Fungi</taxon>
        <taxon>Dikarya</taxon>
        <taxon>Ascomycota</taxon>
        <taxon>Pezizomycotina</taxon>
        <taxon>Eurotiomycetes</taxon>
        <taxon>Chaetothyriomycetidae</taxon>
        <taxon>Chaetothyriales</taxon>
        <taxon>Herpotrichiellaceae</taxon>
        <taxon>Capronia</taxon>
    </lineage>
</organism>
<comment type="caution">
    <text evidence="3">The sequence shown here is derived from an EMBL/GenBank/DDBJ whole genome shotgun (WGS) entry which is preliminary data.</text>
</comment>
<evidence type="ECO:0000313" key="3">
    <source>
        <dbReference type="EMBL" id="EXJ80742.1"/>
    </source>
</evidence>
<dbReference type="HOGENOM" id="CLU_037457_0_0_1"/>
<feature type="transmembrane region" description="Helical" evidence="2">
    <location>
        <begin position="107"/>
        <end position="126"/>
    </location>
</feature>
<dbReference type="Proteomes" id="UP000019478">
    <property type="component" value="Unassembled WGS sequence"/>
</dbReference>